<dbReference type="Pfam" id="PF00106">
    <property type="entry name" value="adh_short"/>
    <property type="match status" value="1"/>
</dbReference>
<reference evidence="1 2" key="1">
    <citation type="journal article" date="2024" name="BMC Genomics">
        <title>De novo assembly and annotation of Popillia japonica's genome with initial clues to its potential as an invasive pest.</title>
        <authorList>
            <person name="Cucini C."/>
            <person name="Boschi S."/>
            <person name="Funari R."/>
            <person name="Cardaioli E."/>
            <person name="Iannotti N."/>
            <person name="Marturano G."/>
            <person name="Paoli F."/>
            <person name="Bruttini M."/>
            <person name="Carapelli A."/>
            <person name="Frati F."/>
            <person name="Nardi F."/>
        </authorList>
    </citation>
    <scope>NUCLEOTIDE SEQUENCE [LARGE SCALE GENOMIC DNA]</scope>
    <source>
        <strain evidence="1">DMR45628</strain>
    </source>
</reference>
<dbReference type="InterPro" id="IPR053011">
    <property type="entry name" value="SDR_family_member_7"/>
</dbReference>
<sequence length="333" mass="37181">MILALIGALCLIYILFYAILTYTLDCDIQLAFYEKFGKSIDKLKGKVVFITGASSGIGENVALILAKHGVKLILAARRENELDRVKKNCLEISNGKLSTSDILVLAMDVTDISSHEKHFETASKHFGRIHILFNNAGRSQRAMWEDIDLNIDKQMFELNVFSVLNLTRIAIKHFKANSGGHIVVTSSVTGLVAFPFSASYDGSKHALHGYFNALRTEKLKQNIKVSILCPGPAFTNFLAECFTDKPGEKYGLTTKPTDKRLTGYRCGELCVIAIANELNEAWMGCPPLISFLFLSVYFPNLFNWALKLLGANRVFQFRDSEDSAVHIEEKRSK</sequence>
<dbReference type="InterPro" id="IPR002347">
    <property type="entry name" value="SDR_fam"/>
</dbReference>
<protein>
    <submittedName>
        <fullName evidence="1">Short chain dehydrogenase</fullName>
    </submittedName>
</protein>
<dbReference type="PRINTS" id="PR00081">
    <property type="entry name" value="GDHRDH"/>
</dbReference>
<proteinExistence type="predicted"/>
<dbReference type="PANTHER" id="PTHR44269:SF1">
    <property type="entry name" value="DEHYDROGENASE_REDUCTASE SDR FAMILY MEMBER 7"/>
    <property type="match status" value="1"/>
</dbReference>
<keyword evidence="2" id="KW-1185">Reference proteome</keyword>
<accession>A0AAW1MMV6</accession>
<dbReference type="AlphaFoldDB" id="A0AAW1MMV6"/>
<dbReference type="Proteomes" id="UP001458880">
    <property type="component" value="Unassembled WGS sequence"/>
</dbReference>
<name>A0AAW1MMV6_POPJA</name>
<dbReference type="Gene3D" id="3.40.50.720">
    <property type="entry name" value="NAD(P)-binding Rossmann-like Domain"/>
    <property type="match status" value="1"/>
</dbReference>
<gene>
    <name evidence="1" type="ORF">QE152_g5490</name>
</gene>
<dbReference type="EMBL" id="JASPKY010000032">
    <property type="protein sequence ID" value="KAK9747303.1"/>
    <property type="molecule type" value="Genomic_DNA"/>
</dbReference>
<dbReference type="PANTHER" id="PTHR44269">
    <property type="entry name" value="DEHYDROGENASE/REDUCTASE SDR FAMILY MEMBER 7-RELATED"/>
    <property type="match status" value="1"/>
</dbReference>
<comment type="caution">
    <text evidence="1">The sequence shown here is derived from an EMBL/GenBank/DDBJ whole genome shotgun (WGS) entry which is preliminary data.</text>
</comment>
<dbReference type="SUPFAM" id="SSF51735">
    <property type="entry name" value="NAD(P)-binding Rossmann-fold domains"/>
    <property type="match status" value="1"/>
</dbReference>
<dbReference type="InterPro" id="IPR036291">
    <property type="entry name" value="NAD(P)-bd_dom_sf"/>
</dbReference>
<evidence type="ECO:0000313" key="2">
    <source>
        <dbReference type="Proteomes" id="UP001458880"/>
    </source>
</evidence>
<evidence type="ECO:0000313" key="1">
    <source>
        <dbReference type="EMBL" id="KAK9747303.1"/>
    </source>
</evidence>
<organism evidence="1 2">
    <name type="scientific">Popillia japonica</name>
    <name type="common">Japanese beetle</name>
    <dbReference type="NCBI Taxonomy" id="7064"/>
    <lineage>
        <taxon>Eukaryota</taxon>
        <taxon>Metazoa</taxon>
        <taxon>Ecdysozoa</taxon>
        <taxon>Arthropoda</taxon>
        <taxon>Hexapoda</taxon>
        <taxon>Insecta</taxon>
        <taxon>Pterygota</taxon>
        <taxon>Neoptera</taxon>
        <taxon>Endopterygota</taxon>
        <taxon>Coleoptera</taxon>
        <taxon>Polyphaga</taxon>
        <taxon>Scarabaeiformia</taxon>
        <taxon>Scarabaeidae</taxon>
        <taxon>Rutelinae</taxon>
        <taxon>Popillia</taxon>
    </lineage>
</organism>